<reference evidence="2 3" key="1">
    <citation type="submission" date="2014-01" db="EMBL/GenBank/DDBJ databases">
        <authorList>
            <person name="Durkin A.S."/>
            <person name="McCorrison J."/>
            <person name="Torralba M."/>
            <person name="Gillis M."/>
            <person name="Haft D.H."/>
            <person name="Methe B."/>
            <person name="Sutton G."/>
            <person name="Nelson K.E."/>
        </authorList>
    </citation>
    <scope>NUCLEOTIDE SEQUENCE [LARGE SCALE GENOMIC DNA]</scope>
    <source>
        <strain evidence="2 3">ATCC 33093</strain>
    </source>
</reference>
<name>X8INR1_9FIRM</name>
<dbReference type="Gene3D" id="3.30.930.30">
    <property type="match status" value="1"/>
</dbReference>
<evidence type="ECO:0000313" key="2">
    <source>
        <dbReference type="EMBL" id="EUC51743.1"/>
    </source>
</evidence>
<gene>
    <name evidence="2" type="ORF">HMPREF0581_0661</name>
</gene>
<dbReference type="CDD" id="cd17242">
    <property type="entry name" value="MobM_relaxase"/>
    <property type="match status" value="1"/>
</dbReference>
<dbReference type="GO" id="GO:0003677">
    <property type="term" value="F:DNA binding"/>
    <property type="evidence" value="ECO:0007669"/>
    <property type="project" value="InterPro"/>
</dbReference>
<sequence>MGAVTKFKSEARNNQFRHVLRKNSGYKNADIDTDKSHLNYTLEPERKEAPEQYLKKRLSEVHVMNRADVNEMAGWIITAPADIKPEIEKDFFKACYEFVADRYGGEKNIVTAAVHKDESGEPHMHILFTPITEYIPSKNLVNVVRYYKEHGRDVSVSQAARDIGCSRKTVRRYRDKAEADIKYEKLSYDSVLTRKDLVTFHPDLQKYLDKQGIDAKVHTGITKKNGGNMTVKQLKMQRDYLIEHGTDISSVVEHITDMNTEPVTVENEIEI</sequence>
<dbReference type="AlphaFoldDB" id="X8INR1"/>
<evidence type="ECO:0000256" key="1">
    <source>
        <dbReference type="ARBA" id="ARBA00010657"/>
    </source>
</evidence>
<dbReference type="Proteomes" id="UP000022645">
    <property type="component" value="Unassembled WGS sequence"/>
</dbReference>
<accession>X8INR1</accession>
<comment type="similarity">
    <text evidence="1">Belongs to the plasmid mobilization pre family.</text>
</comment>
<dbReference type="EMBL" id="JALU01000024">
    <property type="protein sequence ID" value="EUC51743.1"/>
    <property type="molecule type" value="Genomic_DNA"/>
</dbReference>
<dbReference type="InterPro" id="IPR001668">
    <property type="entry name" value="Mob_Pre"/>
</dbReference>
<dbReference type="Pfam" id="PF01076">
    <property type="entry name" value="Mob_Pre"/>
    <property type="match status" value="1"/>
</dbReference>
<organism evidence="2 3">
    <name type="scientific">Mogibacterium timidum ATCC 33093</name>
    <dbReference type="NCBI Taxonomy" id="1401079"/>
    <lineage>
        <taxon>Bacteria</taxon>
        <taxon>Bacillati</taxon>
        <taxon>Bacillota</taxon>
        <taxon>Clostridia</taxon>
        <taxon>Peptostreptococcales</taxon>
        <taxon>Anaerovoracaceae</taxon>
        <taxon>Mogibacterium</taxon>
    </lineage>
</organism>
<proteinExistence type="inferred from homology"/>
<evidence type="ECO:0000313" key="3">
    <source>
        <dbReference type="Proteomes" id="UP000022645"/>
    </source>
</evidence>
<dbReference type="GO" id="GO:0006310">
    <property type="term" value="P:DNA recombination"/>
    <property type="evidence" value="ECO:0007669"/>
    <property type="project" value="InterPro"/>
</dbReference>
<comment type="caution">
    <text evidence="2">The sequence shown here is derived from an EMBL/GenBank/DDBJ whole genome shotgun (WGS) entry which is preliminary data.</text>
</comment>
<protein>
    <submittedName>
        <fullName evidence="2">Putative plasmid recombination enzyme</fullName>
    </submittedName>
</protein>
<dbReference type="RefSeq" id="WP_036381606.1">
    <property type="nucleotide sequence ID" value="NZ_JALU01000024.1"/>
</dbReference>